<dbReference type="PANTHER" id="PTHR30069">
    <property type="entry name" value="TONB-DEPENDENT OUTER MEMBRANE RECEPTOR"/>
    <property type="match status" value="1"/>
</dbReference>
<reference evidence="14 15" key="1">
    <citation type="journal article" date="2019" name="Int. J. Syst. Evol. Microbiol.">
        <title>The Global Catalogue of Microorganisms (GCM) 10K type strain sequencing project: providing services to taxonomists for standard genome sequencing and annotation.</title>
        <authorList>
            <consortium name="The Broad Institute Genomics Platform"/>
            <consortium name="The Broad Institute Genome Sequencing Center for Infectious Disease"/>
            <person name="Wu L."/>
            <person name="Ma J."/>
        </authorList>
    </citation>
    <scope>NUCLEOTIDE SEQUENCE [LARGE SCALE GENOMIC DNA]</scope>
    <source>
        <strain evidence="14 15">JCM 16083</strain>
    </source>
</reference>
<keyword evidence="5" id="KW-0732">Signal</keyword>
<evidence type="ECO:0000256" key="9">
    <source>
        <dbReference type="ARBA" id="ARBA00023237"/>
    </source>
</evidence>
<dbReference type="Pfam" id="PF00593">
    <property type="entry name" value="TonB_dep_Rec_b-barrel"/>
    <property type="match status" value="1"/>
</dbReference>
<evidence type="ECO:0000256" key="11">
    <source>
        <dbReference type="RuleBase" id="RU003357"/>
    </source>
</evidence>
<feature type="domain" description="TonB-dependent receptor-like beta-barrel" evidence="12">
    <location>
        <begin position="298"/>
        <end position="710"/>
    </location>
</feature>
<evidence type="ECO:0000256" key="5">
    <source>
        <dbReference type="ARBA" id="ARBA00022729"/>
    </source>
</evidence>
<dbReference type="Gene3D" id="2.170.130.10">
    <property type="entry name" value="TonB-dependent receptor, plug domain"/>
    <property type="match status" value="1"/>
</dbReference>
<dbReference type="Pfam" id="PF07715">
    <property type="entry name" value="Plug"/>
    <property type="match status" value="1"/>
</dbReference>
<comment type="subcellular location">
    <subcellularLocation>
        <location evidence="1 10">Cell outer membrane</location>
        <topology evidence="1 10">Multi-pass membrane protein</topology>
    </subcellularLocation>
</comment>
<protein>
    <submittedName>
        <fullName evidence="14">TonB-dependent receptor</fullName>
    </submittedName>
</protein>
<dbReference type="PROSITE" id="PS52016">
    <property type="entry name" value="TONB_DEPENDENT_REC_3"/>
    <property type="match status" value="1"/>
</dbReference>
<keyword evidence="2 10" id="KW-0813">Transport</keyword>
<keyword evidence="15" id="KW-1185">Reference proteome</keyword>
<evidence type="ECO:0000256" key="8">
    <source>
        <dbReference type="ARBA" id="ARBA00023170"/>
    </source>
</evidence>
<name>A0ABN1MLN7_9FLAO</name>
<dbReference type="InterPro" id="IPR012910">
    <property type="entry name" value="Plug_dom"/>
</dbReference>
<keyword evidence="7 10" id="KW-0472">Membrane</keyword>
<dbReference type="Gene3D" id="2.40.170.20">
    <property type="entry name" value="TonB-dependent receptor, beta-barrel domain"/>
    <property type="match status" value="1"/>
</dbReference>
<keyword evidence="8 14" id="KW-0675">Receptor</keyword>
<feature type="domain" description="TonB-dependent receptor plug" evidence="13">
    <location>
        <begin position="121"/>
        <end position="225"/>
    </location>
</feature>
<sequence length="760" mass="85831">MIKQAFIYFSLLVTGSVYSQHVDMHIIGLPDSVEVPGARVHMLDNNGEVVYRTSSNFQGIARIQGVNLSSVTRMEISSMGYKTIVQEMKGQSSFPARILLQPEHKVLNQVVVTASHGASNQKESAYSSKIITAEKISAMGAVSLNDVLTNEVNIQLQQDNVLGTGIKLQGTGGQNVKILIDGVPVIGRLDGNIDLSQINLSNVERIEIIEGPLSVNYGSDALAGTINIITKKTVKASWQIEGQTFYESVGQYNADLRIGKRFGHHMVAVRGGRYFFDGWSPDDKFWAYPHKTPADTTRTHLWNPKEQYFGGLDYRYIRNNWSLRINYEGYFEKMTNRGAPQKPYLNRAFDDEYLTNRHTVSGNLSIKPSVNWTGNILLSGAFYERNKNTYLTDLTNLEREWLNNPQMQDTTGYKQVMSRGNFIRKKDSSTVSLEIGYEASLEAMRGKRIEASQQSMFYADLFSTLEWRPIEQILVKPGVRYGYNSAYATIPIPSIHTKFTLQSWTLRASYARGFRAPSIKELYFEFIDINHNIIGNADLKAEQSNNFQLNISKGFQFKKRELDLELKTFYNDIRNQITLQVTEGTMEYSYFNLARSQTTGVNFSVEYGGDNVRASLGGSLLAYKIESPEYVYPEFLMYPEARASIQYNWKLTGLSFGLFYKYNGRQPNYFIDAEGTTSLGQTEDYHMMDISVSRSFIKKQLTVSLGLKNLFDVKQVNRTGGTGTAHASAVSANNIARGRSVFLSLRYNFQINSKKNGTTN</sequence>
<dbReference type="InterPro" id="IPR036942">
    <property type="entry name" value="Beta-barrel_TonB_sf"/>
</dbReference>
<evidence type="ECO:0000256" key="2">
    <source>
        <dbReference type="ARBA" id="ARBA00022448"/>
    </source>
</evidence>
<organism evidence="14 15">
    <name type="scientific">Wandonia haliotis</name>
    <dbReference type="NCBI Taxonomy" id="574963"/>
    <lineage>
        <taxon>Bacteria</taxon>
        <taxon>Pseudomonadati</taxon>
        <taxon>Bacteroidota</taxon>
        <taxon>Flavobacteriia</taxon>
        <taxon>Flavobacteriales</taxon>
        <taxon>Crocinitomicaceae</taxon>
        <taxon>Wandonia</taxon>
    </lineage>
</organism>
<dbReference type="InterPro" id="IPR039426">
    <property type="entry name" value="TonB-dep_rcpt-like"/>
</dbReference>
<comment type="caution">
    <text evidence="14">The sequence shown here is derived from an EMBL/GenBank/DDBJ whole genome shotgun (WGS) entry which is preliminary data.</text>
</comment>
<evidence type="ECO:0000313" key="14">
    <source>
        <dbReference type="EMBL" id="GAA0874097.1"/>
    </source>
</evidence>
<proteinExistence type="inferred from homology"/>
<comment type="similarity">
    <text evidence="10 11">Belongs to the TonB-dependent receptor family.</text>
</comment>
<dbReference type="InterPro" id="IPR037066">
    <property type="entry name" value="Plug_dom_sf"/>
</dbReference>
<evidence type="ECO:0000256" key="3">
    <source>
        <dbReference type="ARBA" id="ARBA00022452"/>
    </source>
</evidence>
<dbReference type="SUPFAM" id="SSF56935">
    <property type="entry name" value="Porins"/>
    <property type="match status" value="1"/>
</dbReference>
<evidence type="ECO:0000259" key="13">
    <source>
        <dbReference type="Pfam" id="PF07715"/>
    </source>
</evidence>
<evidence type="ECO:0000256" key="6">
    <source>
        <dbReference type="ARBA" id="ARBA00023077"/>
    </source>
</evidence>
<evidence type="ECO:0000256" key="1">
    <source>
        <dbReference type="ARBA" id="ARBA00004571"/>
    </source>
</evidence>
<dbReference type="RefSeq" id="WP_343784801.1">
    <property type="nucleotide sequence ID" value="NZ_BAAAFH010000003.1"/>
</dbReference>
<keyword evidence="9 10" id="KW-0998">Cell outer membrane</keyword>
<dbReference type="EMBL" id="BAAAFH010000003">
    <property type="protein sequence ID" value="GAA0874097.1"/>
    <property type="molecule type" value="Genomic_DNA"/>
</dbReference>
<evidence type="ECO:0000259" key="12">
    <source>
        <dbReference type="Pfam" id="PF00593"/>
    </source>
</evidence>
<dbReference type="InterPro" id="IPR000531">
    <property type="entry name" value="Beta-barrel_TonB"/>
</dbReference>
<dbReference type="PANTHER" id="PTHR30069:SF29">
    <property type="entry name" value="HEMOGLOBIN AND HEMOGLOBIN-HAPTOGLOBIN-BINDING PROTEIN 1-RELATED"/>
    <property type="match status" value="1"/>
</dbReference>
<gene>
    <name evidence="14" type="ORF">GCM10009118_05050</name>
</gene>
<keyword evidence="6 11" id="KW-0798">TonB box</keyword>
<dbReference type="Proteomes" id="UP001501126">
    <property type="component" value="Unassembled WGS sequence"/>
</dbReference>
<evidence type="ECO:0000256" key="4">
    <source>
        <dbReference type="ARBA" id="ARBA00022692"/>
    </source>
</evidence>
<evidence type="ECO:0000313" key="15">
    <source>
        <dbReference type="Proteomes" id="UP001501126"/>
    </source>
</evidence>
<accession>A0ABN1MLN7</accession>
<keyword evidence="4 10" id="KW-0812">Transmembrane</keyword>
<evidence type="ECO:0000256" key="10">
    <source>
        <dbReference type="PROSITE-ProRule" id="PRU01360"/>
    </source>
</evidence>
<keyword evidence="3 10" id="KW-1134">Transmembrane beta strand</keyword>
<evidence type="ECO:0000256" key="7">
    <source>
        <dbReference type="ARBA" id="ARBA00023136"/>
    </source>
</evidence>